<evidence type="ECO:0000313" key="11">
    <source>
        <dbReference type="EMBL" id="KAF9469016.1"/>
    </source>
</evidence>
<protein>
    <recommendedName>
        <fullName evidence="8 9">Ribosomal RNA-processing protein 8</fullName>
        <ecNumber evidence="9">2.1.1.-</ecNumber>
    </recommendedName>
</protein>
<evidence type="ECO:0000256" key="1">
    <source>
        <dbReference type="ARBA" id="ARBA00004604"/>
    </source>
</evidence>
<dbReference type="EMBL" id="MU150231">
    <property type="protein sequence ID" value="KAF9469016.1"/>
    <property type="molecule type" value="Genomic_DNA"/>
</dbReference>
<dbReference type="GO" id="GO:0005730">
    <property type="term" value="C:nucleolus"/>
    <property type="evidence" value="ECO:0007669"/>
    <property type="project" value="UniProtKB-SubCell"/>
</dbReference>
<feature type="compositionally biased region" description="Polar residues" evidence="10">
    <location>
        <begin position="12"/>
        <end position="23"/>
    </location>
</feature>
<evidence type="ECO:0000256" key="8">
    <source>
        <dbReference type="ARBA" id="ARBA00076672"/>
    </source>
</evidence>
<feature type="region of interest" description="Disordered" evidence="10">
    <location>
        <begin position="12"/>
        <end position="148"/>
    </location>
</feature>
<dbReference type="FunFam" id="1.10.10.2150:FF:000001">
    <property type="entry name" value="Ribosomal RNA-processing protein 8"/>
    <property type="match status" value="1"/>
</dbReference>
<dbReference type="Pfam" id="PF05148">
    <property type="entry name" value="Methyltransf_8"/>
    <property type="match status" value="1"/>
</dbReference>
<keyword evidence="6 9" id="KW-0949">S-adenosyl-L-methionine</keyword>
<accession>A0A9P5YHZ1</accession>
<dbReference type="Gene3D" id="3.40.50.150">
    <property type="entry name" value="Vaccinia Virus protein VP39"/>
    <property type="match status" value="1"/>
</dbReference>
<evidence type="ECO:0000256" key="7">
    <source>
        <dbReference type="ARBA" id="ARBA00023242"/>
    </source>
</evidence>
<dbReference type="GO" id="GO:0042273">
    <property type="term" value="P:ribosomal large subunit biogenesis"/>
    <property type="evidence" value="ECO:0007669"/>
    <property type="project" value="TreeGrafter"/>
</dbReference>
<keyword evidence="7 9" id="KW-0539">Nucleus</keyword>
<dbReference type="OrthoDB" id="10258825at2759"/>
<dbReference type="InterPro" id="IPR029063">
    <property type="entry name" value="SAM-dependent_MTases_sf"/>
</dbReference>
<keyword evidence="3 9" id="KW-0698">rRNA processing</keyword>
<organism evidence="11 12">
    <name type="scientific">Collybia nuda</name>
    <dbReference type="NCBI Taxonomy" id="64659"/>
    <lineage>
        <taxon>Eukaryota</taxon>
        <taxon>Fungi</taxon>
        <taxon>Dikarya</taxon>
        <taxon>Basidiomycota</taxon>
        <taxon>Agaricomycotina</taxon>
        <taxon>Agaricomycetes</taxon>
        <taxon>Agaricomycetidae</taxon>
        <taxon>Agaricales</taxon>
        <taxon>Tricholomatineae</taxon>
        <taxon>Clitocybaceae</taxon>
        <taxon>Collybia</taxon>
    </lineage>
</organism>
<feature type="compositionally biased region" description="Basic and acidic residues" evidence="10">
    <location>
        <begin position="66"/>
        <end position="79"/>
    </location>
</feature>
<comment type="function">
    <text evidence="9">S-adenosyl-L-methionine-dependent methyltransferase that specifically methylates the N(1) position of adenine in helix 25.1 in 25S rRNA. Required both for ribosomal 40S and 60S subunits biogenesis. Required for efficient pre-rRNA cleavage at site A2.</text>
</comment>
<evidence type="ECO:0000256" key="5">
    <source>
        <dbReference type="ARBA" id="ARBA00022679"/>
    </source>
</evidence>
<dbReference type="Proteomes" id="UP000807353">
    <property type="component" value="Unassembled WGS sequence"/>
</dbReference>
<comment type="caution">
    <text evidence="11">The sequence shown here is derived from an EMBL/GenBank/DDBJ whole genome shotgun (WGS) entry which is preliminary data.</text>
</comment>
<dbReference type="Gene3D" id="1.10.10.2150">
    <property type="entry name" value="Ribosomal RNA-processing protein 8, N-terminal domain"/>
    <property type="match status" value="1"/>
</dbReference>
<reference evidence="11" key="1">
    <citation type="submission" date="2020-11" db="EMBL/GenBank/DDBJ databases">
        <authorList>
            <consortium name="DOE Joint Genome Institute"/>
            <person name="Ahrendt S."/>
            <person name="Riley R."/>
            <person name="Andreopoulos W."/>
            <person name="Labutti K."/>
            <person name="Pangilinan J."/>
            <person name="Ruiz-Duenas F.J."/>
            <person name="Barrasa J.M."/>
            <person name="Sanchez-Garcia M."/>
            <person name="Camarero S."/>
            <person name="Miyauchi S."/>
            <person name="Serrano A."/>
            <person name="Linde D."/>
            <person name="Babiker R."/>
            <person name="Drula E."/>
            <person name="Ayuso-Fernandez I."/>
            <person name="Pacheco R."/>
            <person name="Padilla G."/>
            <person name="Ferreira P."/>
            <person name="Barriuso J."/>
            <person name="Kellner H."/>
            <person name="Castanera R."/>
            <person name="Alfaro M."/>
            <person name="Ramirez L."/>
            <person name="Pisabarro A.G."/>
            <person name="Kuo A."/>
            <person name="Tritt A."/>
            <person name="Lipzen A."/>
            <person name="He G."/>
            <person name="Yan M."/>
            <person name="Ng V."/>
            <person name="Cullen D."/>
            <person name="Martin F."/>
            <person name="Rosso M.-N."/>
            <person name="Henrissat B."/>
            <person name="Hibbett D."/>
            <person name="Martinez A.T."/>
            <person name="Grigoriev I.V."/>
        </authorList>
    </citation>
    <scope>NUCLEOTIDE SEQUENCE</scope>
    <source>
        <strain evidence="11">CBS 247.69</strain>
    </source>
</reference>
<dbReference type="GO" id="GO:0016433">
    <property type="term" value="F:rRNA (adenine) methyltransferase activity"/>
    <property type="evidence" value="ECO:0007669"/>
    <property type="project" value="TreeGrafter"/>
</dbReference>
<dbReference type="InterPro" id="IPR042036">
    <property type="entry name" value="RRP8_N"/>
</dbReference>
<keyword evidence="5 9" id="KW-0808">Transferase</keyword>
<dbReference type="InterPro" id="IPR007823">
    <property type="entry name" value="RRP8"/>
</dbReference>
<keyword evidence="4 9" id="KW-0489">Methyltransferase</keyword>
<evidence type="ECO:0000313" key="12">
    <source>
        <dbReference type="Proteomes" id="UP000807353"/>
    </source>
</evidence>
<comment type="subcellular location">
    <subcellularLocation>
        <location evidence="1 9">Nucleus</location>
        <location evidence="1 9">Nucleolus</location>
    </subcellularLocation>
</comment>
<evidence type="ECO:0000256" key="9">
    <source>
        <dbReference type="RuleBase" id="RU365074"/>
    </source>
</evidence>
<dbReference type="SUPFAM" id="SSF53335">
    <property type="entry name" value="S-adenosyl-L-methionine-dependent methyltransferases"/>
    <property type="match status" value="1"/>
</dbReference>
<keyword evidence="12" id="KW-1185">Reference proteome</keyword>
<evidence type="ECO:0000256" key="6">
    <source>
        <dbReference type="ARBA" id="ARBA00022691"/>
    </source>
</evidence>
<comment type="similarity">
    <text evidence="2 9">Belongs to the methyltransferase superfamily. RRP8 family.</text>
</comment>
<gene>
    <name evidence="11" type="ORF">BDZ94DRAFT_1152927</name>
</gene>
<proteinExistence type="inferred from homology"/>
<feature type="compositionally biased region" description="Basic and acidic residues" evidence="10">
    <location>
        <begin position="31"/>
        <end position="59"/>
    </location>
</feature>
<dbReference type="EC" id="2.1.1.-" evidence="9"/>
<dbReference type="PANTHER" id="PTHR12787">
    <property type="entry name" value="RIBOSOMAL RNA-PROCESSING PROTEIN 8"/>
    <property type="match status" value="1"/>
</dbReference>
<dbReference type="AlphaFoldDB" id="A0A9P5YHZ1"/>
<evidence type="ECO:0000256" key="4">
    <source>
        <dbReference type="ARBA" id="ARBA00022603"/>
    </source>
</evidence>
<feature type="compositionally biased region" description="Polar residues" evidence="10">
    <location>
        <begin position="129"/>
        <end position="148"/>
    </location>
</feature>
<evidence type="ECO:0000256" key="10">
    <source>
        <dbReference type="SAM" id="MobiDB-lite"/>
    </source>
</evidence>
<dbReference type="PANTHER" id="PTHR12787:SF0">
    <property type="entry name" value="RIBOSOMAL RNA-PROCESSING PROTEIN 8"/>
    <property type="match status" value="1"/>
</dbReference>
<evidence type="ECO:0000256" key="3">
    <source>
        <dbReference type="ARBA" id="ARBA00022552"/>
    </source>
</evidence>
<sequence>MAFFDIPGWTVSTSPVAESSQTKVSKKRKRPPNDSDKLQSAEINLDKLVRKLKWKDGTDTRSPGGSEKKKVSRKAEMKREKKSKVQMVDSETKKKTISRPMPLKAVDRTSVSSERPAKRQKMKPVVIEASSTSSLSTTKNADGGSSTGLTALQKGMKQSLDGARFRIINESLYKTDSKEAHQMIRNNTKLFEDYHTGFRHQVQAWPTNPVEHYISAFKQYPLKTVIADLGCGDAALARSLLPLGMIVLSFDLMSDGKYVVEADTCGNIPLPGSEAPEDENSHGEGHIVDVVVCALSLMGTNWPNCLREAWRILKVDGELKIAEVASRFTDVEEFQALVGSIGFRLKLKDDSNSHFTLFEFKKVSRKGKSEGEWAKVLSRASILKPCEYKRR</sequence>
<name>A0A9P5YHZ1_9AGAR</name>
<evidence type="ECO:0000256" key="2">
    <source>
        <dbReference type="ARBA" id="ARBA00006301"/>
    </source>
</evidence>